<dbReference type="EMBL" id="BAABCT010000004">
    <property type="protein sequence ID" value="GAA4072626.1"/>
    <property type="molecule type" value="Genomic_DNA"/>
</dbReference>
<comment type="caution">
    <text evidence="1">The sequence shown here is derived from an EMBL/GenBank/DDBJ whole genome shotgun (WGS) entry which is preliminary data.</text>
</comment>
<organism evidence="1 2">
    <name type="scientific">Flavobacterium cheonanense</name>
    <dbReference type="NCBI Taxonomy" id="706183"/>
    <lineage>
        <taxon>Bacteria</taxon>
        <taxon>Pseudomonadati</taxon>
        <taxon>Bacteroidota</taxon>
        <taxon>Flavobacteriia</taxon>
        <taxon>Flavobacteriales</taxon>
        <taxon>Flavobacteriaceae</taxon>
        <taxon>Flavobacterium</taxon>
    </lineage>
</organism>
<reference evidence="2" key="1">
    <citation type="journal article" date="2019" name="Int. J. Syst. Evol. Microbiol.">
        <title>The Global Catalogue of Microorganisms (GCM) 10K type strain sequencing project: providing services to taxonomists for standard genome sequencing and annotation.</title>
        <authorList>
            <consortium name="The Broad Institute Genomics Platform"/>
            <consortium name="The Broad Institute Genome Sequencing Center for Infectious Disease"/>
            <person name="Wu L."/>
            <person name="Ma J."/>
        </authorList>
    </citation>
    <scope>NUCLEOTIDE SEQUENCE [LARGE SCALE GENOMIC DNA]</scope>
    <source>
        <strain evidence="2">JCM 17069</strain>
    </source>
</reference>
<sequence length="52" mass="6022">MKVEDLNKAKIPVVKINKKLEEFKGKILFPEKLELANKMLDKVKLPKVETSK</sequence>
<proteinExistence type="predicted"/>
<keyword evidence="2" id="KW-1185">Reference proteome</keyword>
<dbReference type="Proteomes" id="UP001500367">
    <property type="component" value="Unassembled WGS sequence"/>
</dbReference>
<evidence type="ECO:0000313" key="2">
    <source>
        <dbReference type="Proteomes" id="UP001500367"/>
    </source>
</evidence>
<evidence type="ECO:0000313" key="1">
    <source>
        <dbReference type="EMBL" id="GAA4072626.1"/>
    </source>
</evidence>
<name>A0ABP7VSD0_9FLAO</name>
<gene>
    <name evidence="1" type="ORF">GCM10022389_17540</name>
</gene>
<accession>A0ABP7VSD0</accession>
<dbReference type="RefSeq" id="WP_344816340.1">
    <property type="nucleotide sequence ID" value="NZ_BAABCT010000004.1"/>
</dbReference>
<protein>
    <submittedName>
        <fullName evidence="1">Uncharacterized protein</fullName>
    </submittedName>
</protein>